<feature type="domain" description="Enoyl reductase (ER)" evidence="1">
    <location>
        <begin position="14"/>
        <end position="332"/>
    </location>
</feature>
<dbReference type="Pfam" id="PF13602">
    <property type="entry name" value="ADH_zinc_N_2"/>
    <property type="match status" value="1"/>
</dbReference>
<dbReference type="SUPFAM" id="SSF50129">
    <property type="entry name" value="GroES-like"/>
    <property type="match status" value="1"/>
</dbReference>
<dbReference type="GO" id="GO:0016491">
    <property type="term" value="F:oxidoreductase activity"/>
    <property type="evidence" value="ECO:0007669"/>
    <property type="project" value="InterPro"/>
</dbReference>
<dbReference type="GO" id="GO:0005739">
    <property type="term" value="C:mitochondrion"/>
    <property type="evidence" value="ECO:0007669"/>
    <property type="project" value="TreeGrafter"/>
</dbReference>
<dbReference type="InterPro" id="IPR036291">
    <property type="entry name" value="NAD(P)-bd_dom_sf"/>
</dbReference>
<dbReference type="InterPro" id="IPR011032">
    <property type="entry name" value="GroES-like_sf"/>
</dbReference>
<gene>
    <name evidence="2" type="ORF">CC86DRAFT_368169</name>
</gene>
<dbReference type="Proteomes" id="UP000799424">
    <property type="component" value="Unassembled WGS sequence"/>
</dbReference>
<accession>A0A6A7A6Z8</accession>
<dbReference type="OrthoDB" id="203908at2759"/>
<dbReference type="Gene3D" id="3.90.180.10">
    <property type="entry name" value="Medium-chain alcohol dehydrogenases, catalytic domain"/>
    <property type="match status" value="1"/>
</dbReference>
<sequence>MTTTIRKAQFSGVGGPEVVSIVTAEIAAPTANEVQIRVLYAGMGGADIAMRLGGYPGQRNAAGLTPGYSLIGRVHKNGEKCSKFQRGDLVSCLTMYDSEAELCNFPEKYLIPVPEGIDLKQAVAMVTDWTTAYGMAFRAAQITKGQRVFIHGLSGSVGFGLLTLCKMQGAEVYGTASEKNHAAVREAGANPFVYSNKDWMQAMKNAGGAHFVFDPLSFESWDESWEILAPEGGHLIGFGGNYNMLNGGKPRSQYPQVAKLVAKGLNPFCPNKTTFFYIDKDQKTFEPELKTLYGMLAKGEVTVPIRKMWTLDELPEAHRTWNQGAGVGAVVIKVAEDMRN</sequence>
<dbReference type="SUPFAM" id="SSF51735">
    <property type="entry name" value="NAD(P)-binding Rossmann-fold domains"/>
    <property type="match status" value="1"/>
</dbReference>
<dbReference type="EMBL" id="MU006221">
    <property type="protein sequence ID" value="KAF2829052.1"/>
    <property type="molecule type" value="Genomic_DNA"/>
</dbReference>
<dbReference type="PANTHER" id="PTHR43677">
    <property type="entry name" value="SHORT-CHAIN DEHYDROGENASE/REDUCTASE"/>
    <property type="match status" value="1"/>
</dbReference>
<evidence type="ECO:0000313" key="2">
    <source>
        <dbReference type="EMBL" id="KAF2829052.1"/>
    </source>
</evidence>
<proteinExistence type="predicted"/>
<dbReference type="SMART" id="SM00829">
    <property type="entry name" value="PKS_ER"/>
    <property type="match status" value="1"/>
</dbReference>
<dbReference type="Pfam" id="PF08240">
    <property type="entry name" value="ADH_N"/>
    <property type="match status" value="1"/>
</dbReference>
<dbReference type="CDD" id="cd08273">
    <property type="entry name" value="MDR8"/>
    <property type="match status" value="1"/>
</dbReference>
<dbReference type="PANTHER" id="PTHR43677:SF4">
    <property type="entry name" value="QUINONE OXIDOREDUCTASE-LIKE PROTEIN 2"/>
    <property type="match status" value="1"/>
</dbReference>
<dbReference type="InterPro" id="IPR013154">
    <property type="entry name" value="ADH-like_N"/>
</dbReference>
<protein>
    <submittedName>
        <fullName evidence="2">GroES-like protein</fullName>
    </submittedName>
</protein>
<organism evidence="2 3">
    <name type="scientific">Ophiobolus disseminans</name>
    <dbReference type="NCBI Taxonomy" id="1469910"/>
    <lineage>
        <taxon>Eukaryota</taxon>
        <taxon>Fungi</taxon>
        <taxon>Dikarya</taxon>
        <taxon>Ascomycota</taxon>
        <taxon>Pezizomycotina</taxon>
        <taxon>Dothideomycetes</taxon>
        <taxon>Pleosporomycetidae</taxon>
        <taxon>Pleosporales</taxon>
        <taxon>Pleosporineae</taxon>
        <taxon>Phaeosphaeriaceae</taxon>
        <taxon>Ophiobolus</taxon>
    </lineage>
</organism>
<name>A0A6A7A6Z8_9PLEO</name>
<evidence type="ECO:0000259" key="1">
    <source>
        <dbReference type="SMART" id="SM00829"/>
    </source>
</evidence>
<dbReference type="Gene3D" id="3.40.50.720">
    <property type="entry name" value="NAD(P)-binding Rossmann-like Domain"/>
    <property type="match status" value="1"/>
</dbReference>
<reference evidence="2" key="1">
    <citation type="journal article" date="2020" name="Stud. Mycol.">
        <title>101 Dothideomycetes genomes: a test case for predicting lifestyles and emergence of pathogens.</title>
        <authorList>
            <person name="Haridas S."/>
            <person name="Albert R."/>
            <person name="Binder M."/>
            <person name="Bloem J."/>
            <person name="Labutti K."/>
            <person name="Salamov A."/>
            <person name="Andreopoulos B."/>
            <person name="Baker S."/>
            <person name="Barry K."/>
            <person name="Bills G."/>
            <person name="Bluhm B."/>
            <person name="Cannon C."/>
            <person name="Castanera R."/>
            <person name="Culley D."/>
            <person name="Daum C."/>
            <person name="Ezra D."/>
            <person name="Gonzalez J."/>
            <person name="Henrissat B."/>
            <person name="Kuo A."/>
            <person name="Liang C."/>
            <person name="Lipzen A."/>
            <person name="Lutzoni F."/>
            <person name="Magnuson J."/>
            <person name="Mondo S."/>
            <person name="Nolan M."/>
            <person name="Ohm R."/>
            <person name="Pangilinan J."/>
            <person name="Park H.-J."/>
            <person name="Ramirez L."/>
            <person name="Alfaro M."/>
            <person name="Sun H."/>
            <person name="Tritt A."/>
            <person name="Yoshinaga Y."/>
            <person name="Zwiers L.-H."/>
            <person name="Turgeon B."/>
            <person name="Goodwin S."/>
            <person name="Spatafora J."/>
            <person name="Crous P."/>
            <person name="Grigoriev I."/>
        </authorList>
    </citation>
    <scope>NUCLEOTIDE SEQUENCE</scope>
    <source>
        <strain evidence="2">CBS 113818</strain>
    </source>
</reference>
<evidence type="ECO:0000313" key="3">
    <source>
        <dbReference type="Proteomes" id="UP000799424"/>
    </source>
</evidence>
<dbReference type="InterPro" id="IPR020843">
    <property type="entry name" value="ER"/>
</dbReference>
<dbReference type="InterPro" id="IPR051397">
    <property type="entry name" value="Zn-ADH-like_protein"/>
</dbReference>
<dbReference type="AlphaFoldDB" id="A0A6A7A6Z8"/>
<keyword evidence="3" id="KW-1185">Reference proteome</keyword>